<keyword evidence="1" id="KW-1133">Transmembrane helix</keyword>
<feature type="domain" description="DUF418" evidence="2">
    <location>
        <begin position="28"/>
        <end position="74"/>
    </location>
</feature>
<gene>
    <name evidence="3" type="ORF">RBU60_12970</name>
</gene>
<proteinExistence type="predicted"/>
<dbReference type="Pfam" id="PF04235">
    <property type="entry name" value="DUF418"/>
    <property type="match status" value="1"/>
</dbReference>
<keyword evidence="1" id="KW-0472">Membrane</keyword>
<organism evidence="3 4">
    <name type="scientific">Mesonia profundi</name>
    <dbReference type="NCBI Taxonomy" id="3070998"/>
    <lineage>
        <taxon>Bacteria</taxon>
        <taxon>Pseudomonadati</taxon>
        <taxon>Bacteroidota</taxon>
        <taxon>Flavobacteriia</taxon>
        <taxon>Flavobacteriales</taxon>
        <taxon>Flavobacteriaceae</taxon>
        <taxon>Mesonia</taxon>
    </lineage>
</organism>
<keyword evidence="4" id="KW-1185">Reference proteome</keyword>
<dbReference type="PANTHER" id="PTHR30590">
    <property type="entry name" value="INNER MEMBRANE PROTEIN"/>
    <property type="match status" value="1"/>
</dbReference>
<dbReference type="InterPro" id="IPR007349">
    <property type="entry name" value="DUF418"/>
</dbReference>
<comment type="caution">
    <text evidence="3">The sequence shown here is derived from an EMBL/GenBank/DDBJ whole genome shotgun (WGS) entry which is preliminary data.</text>
</comment>
<name>A0ABU1A452_9FLAO</name>
<evidence type="ECO:0000256" key="1">
    <source>
        <dbReference type="SAM" id="Phobius"/>
    </source>
</evidence>
<sequence>MPIGSFCHLECSRKIKQKRLDSARRDILYESLSPSETFITATFVFIGQVIFSKLWLTYFQFGPLEWIWRCFTYKELIPIRKKSF</sequence>
<dbReference type="RefSeq" id="WP_308865488.1">
    <property type="nucleotide sequence ID" value="NZ_JAVHUL010000047.1"/>
</dbReference>
<feature type="transmembrane region" description="Helical" evidence="1">
    <location>
        <begin position="38"/>
        <end position="59"/>
    </location>
</feature>
<keyword evidence="1" id="KW-0812">Transmembrane</keyword>
<dbReference type="PANTHER" id="PTHR30590:SF2">
    <property type="entry name" value="INNER MEMBRANE PROTEIN"/>
    <property type="match status" value="1"/>
</dbReference>
<dbReference type="EMBL" id="JAVHUL010000047">
    <property type="protein sequence ID" value="MDQ7918483.1"/>
    <property type="molecule type" value="Genomic_DNA"/>
</dbReference>
<dbReference type="InterPro" id="IPR052529">
    <property type="entry name" value="Bact_Transport_Assoc"/>
</dbReference>
<evidence type="ECO:0000313" key="3">
    <source>
        <dbReference type="EMBL" id="MDQ7918483.1"/>
    </source>
</evidence>
<accession>A0ABU1A452</accession>
<evidence type="ECO:0000259" key="2">
    <source>
        <dbReference type="Pfam" id="PF04235"/>
    </source>
</evidence>
<protein>
    <submittedName>
        <fullName evidence="3">DUF418 domain-containing protein</fullName>
    </submittedName>
</protein>
<reference evidence="3 4" key="1">
    <citation type="submission" date="2023-08" db="EMBL/GenBank/DDBJ databases">
        <title>Mesonia sp. MT50, isolated from deep-sea sediment of the Mariana Trench.</title>
        <authorList>
            <person name="Fu H."/>
        </authorList>
    </citation>
    <scope>NUCLEOTIDE SEQUENCE [LARGE SCALE GENOMIC DNA]</scope>
    <source>
        <strain evidence="3 4">MT50</strain>
    </source>
</reference>
<dbReference type="Proteomes" id="UP001230915">
    <property type="component" value="Unassembled WGS sequence"/>
</dbReference>
<evidence type="ECO:0000313" key="4">
    <source>
        <dbReference type="Proteomes" id="UP001230915"/>
    </source>
</evidence>